<dbReference type="AlphaFoldDB" id="A0AAT9GQB7"/>
<dbReference type="GO" id="GO:0043565">
    <property type="term" value="F:sequence-specific DNA binding"/>
    <property type="evidence" value="ECO:0007669"/>
    <property type="project" value="TreeGrafter"/>
</dbReference>
<dbReference type="Gene3D" id="1.10.10.10">
    <property type="entry name" value="Winged helix-like DNA-binding domain superfamily/Winged helix DNA-binding domain"/>
    <property type="match status" value="2"/>
</dbReference>
<dbReference type="GO" id="GO:0005829">
    <property type="term" value="C:cytosol"/>
    <property type="evidence" value="ECO:0007669"/>
    <property type="project" value="TreeGrafter"/>
</dbReference>
<accession>A0AAT9GQB7</accession>
<dbReference type="SUPFAM" id="SSF46785">
    <property type="entry name" value="Winged helix' DNA-binding domain"/>
    <property type="match status" value="2"/>
</dbReference>
<name>A0AAT9GQB7_9CREN</name>
<dbReference type="InterPro" id="IPR036388">
    <property type="entry name" value="WH-like_DNA-bd_sf"/>
</dbReference>
<dbReference type="Pfam" id="PF13412">
    <property type="entry name" value="HTH_24"/>
    <property type="match status" value="1"/>
</dbReference>
<dbReference type="KEGG" id="sjv:SJAV_10740"/>
<evidence type="ECO:0000313" key="1">
    <source>
        <dbReference type="EMBL" id="BFH73130.1"/>
    </source>
</evidence>
<dbReference type="PANTHER" id="PTHR30154">
    <property type="entry name" value="LEUCINE-RESPONSIVE REGULATORY PROTEIN"/>
    <property type="match status" value="1"/>
</dbReference>
<reference evidence="1" key="1">
    <citation type="submission" date="2024-03" db="EMBL/GenBank/DDBJ databases">
        <title>Complete genome sequence of Sulfurisphaera javensis strain KD-1.</title>
        <authorList>
            <person name="Sakai H."/>
            <person name="Nur N."/>
            <person name="Suwanto A."/>
            <person name="Kurosawa N."/>
        </authorList>
    </citation>
    <scope>NUCLEOTIDE SEQUENCE</scope>
    <source>
        <strain evidence="1">KD-1</strain>
    </source>
</reference>
<organism evidence="1">
    <name type="scientific">Sulfurisphaera javensis</name>
    <dbReference type="NCBI Taxonomy" id="2049879"/>
    <lineage>
        <taxon>Archaea</taxon>
        <taxon>Thermoproteota</taxon>
        <taxon>Thermoprotei</taxon>
        <taxon>Sulfolobales</taxon>
        <taxon>Sulfolobaceae</taxon>
        <taxon>Sulfurisphaera</taxon>
    </lineage>
</organism>
<dbReference type="InterPro" id="IPR036390">
    <property type="entry name" value="WH_DNA-bd_sf"/>
</dbReference>
<sequence length="248" mass="29482">MNDKHELVDKLDKLIFYYIFMNPRISKRELARRISIDISTLLYRINKLKHYIEGYYVYVNPTILGYKRAILIHNKENIKNESIRFTCIEGFSISEIYGNEVEKEIEMIDPIFYEKIPEEKYSLSFLDYEIIKLLNDNPLIDESEIAYKLNRKIRTIKRHLNFLLSHGIVRVIPKIDITKLDFLLYSFLSSIKPSKTIFNYPSLSIGFANNLEDIVKLTRFGKISIKSKYEVNNWLSQDQNFQAKLYLK</sequence>
<gene>
    <name evidence="1" type="ORF">SJAV_10740</name>
</gene>
<protein>
    <submittedName>
        <fullName evidence="1">Winged helix-turn-helix transcriptional regulator</fullName>
    </submittedName>
</protein>
<dbReference type="EMBL" id="AP031322">
    <property type="protein sequence ID" value="BFH73130.1"/>
    <property type="molecule type" value="Genomic_DNA"/>
</dbReference>
<dbReference type="GO" id="GO:0043200">
    <property type="term" value="P:response to amino acid"/>
    <property type="evidence" value="ECO:0007669"/>
    <property type="project" value="TreeGrafter"/>
</dbReference>
<dbReference type="PANTHER" id="PTHR30154:SF34">
    <property type="entry name" value="TRANSCRIPTIONAL REGULATOR AZLB"/>
    <property type="match status" value="1"/>
</dbReference>
<proteinExistence type="predicted"/>